<comment type="caution">
    <text evidence="1">The sequence shown here is derived from an EMBL/GenBank/DDBJ whole genome shotgun (WGS) entry which is preliminary data.</text>
</comment>
<gene>
    <name evidence="1" type="ORF">A3D51_03915</name>
</gene>
<organism evidence="1 2">
    <name type="scientific">Candidatus Yonathbacteria bacterium RIFCSPHIGHO2_02_FULL_44_14</name>
    <dbReference type="NCBI Taxonomy" id="1802724"/>
    <lineage>
        <taxon>Bacteria</taxon>
        <taxon>Candidatus Yonathiibacteriota</taxon>
    </lineage>
</organism>
<dbReference type="EMBL" id="MHUT01000005">
    <property type="protein sequence ID" value="OHA81705.1"/>
    <property type="molecule type" value="Genomic_DNA"/>
</dbReference>
<dbReference type="Proteomes" id="UP000179118">
    <property type="component" value="Unassembled WGS sequence"/>
</dbReference>
<sequence>MLEDAREIFDYLPIEPGAESLYIRHLWGAFEALIEQEEPIRAFSILPFHLLFMFAVQYKVYRISAYKKEDYLEKLGTCRFYDSGQKEVLKINSPVADKNGNIASSCSARNLSFLPENRIFDFLRIINCDDITIEKAKQLVEIRGTYAHANGNIEEDIEVRINEYLEILRAVQLCMIEMNNSVQSWADEIEEDEYPLTEFFQERFLISQFSPRDFGDVIGNLLRADRLDSKQWEEVATKGLELAHDQTMMALRTAPQNDFLGENGPIASRILEDNS</sequence>
<protein>
    <submittedName>
        <fullName evidence="1">Uncharacterized protein</fullName>
    </submittedName>
</protein>
<proteinExistence type="predicted"/>
<accession>A0A1G2S9D1</accession>
<evidence type="ECO:0000313" key="2">
    <source>
        <dbReference type="Proteomes" id="UP000179118"/>
    </source>
</evidence>
<dbReference type="AlphaFoldDB" id="A0A1G2S9D1"/>
<name>A0A1G2S9D1_9BACT</name>
<reference evidence="1 2" key="1">
    <citation type="journal article" date="2016" name="Nat. Commun.">
        <title>Thousands of microbial genomes shed light on interconnected biogeochemical processes in an aquifer system.</title>
        <authorList>
            <person name="Anantharaman K."/>
            <person name="Brown C.T."/>
            <person name="Hug L.A."/>
            <person name="Sharon I."/>
            <person name="Castelle C.J."/>
            <person name="Probst A.J."/>
            <person name="Thomas B.C."/>
            <person name="Singh A."/>
            <person name="Wilkins M.J."/>
            <person name="Karaoz U."/>
            <person name="Brodie E.L."/>
            <person name="Williams K.H."/>
            <person name="Hubbard S.S."/>
            <person name="Banfield J.F."/>
        </authorList>
    </citation>
    <scope>NUCLEOTIDE SEQUENCE [LARGE SCALE GENOMIC DNA]</scope>
</reference>
<evidence type="ECO:0000313" key="1">
    <source>
        <dbReference type="EMBL" id="OHA81705.1"/>
    </source>
</evidence>